<dbReference type="GO" id="GO:0051213">
    <property type="term" value="F:dioxygenase activity"/>
    <property type="evidence" value="ECO:0007669"/>
    <property type="project" value="UniProtKB-ARBA"/>
</dbReference>
<dbReference type="EMBL" id="KZ305051">
    <property type="protein sequence ID" value="PIA36435.1"/>
    <property type="molecule type" value="Genomic_DNA"/>
</dbReference>
<dbReference type="FunFam" id="2.60.120.330:FF:000005">
    <property type="entry name" value="1-aminocyclopropane-1-carboxylate oxidase homolog 1"/>
    <property type="match status" value="1"/>
</dbReference>
<dbReference type="PROSITE" id="PS51471">
    <property type="entry name" value="FE2OG_OXY"/>
    <property type="match status" value="1"/>
</dbReference>
<evidence type="ECO:0000259" key="6">
    <source>
        <dbReference type="PROSITE" id="PS51471"/>
    </source>
</evidence>
<evidence type="ECO:0000313" key="8">
    <source>
        <dbReference type="Proteomes" id="UP000230069"/>
    </source>
</evidence>
<dbReference type="InterPro" id="IPR044861">
    <property type="entry name" value="IPNS-like_FE2OG_OXY"/>
</dbReference>
<evidence type="ECO:0000256" key="1">
    <source>
        <dbReference type="ARBA" id="ARBA00008056"/>
    </source>
</evidence>
<dbReference type="OrthoDB" id="288590at2759"/>
<dbReference type="PANTHER" id="PTHR10209:SF884">
    <property type="entry name" value="1-AMINOCYCLOPROPANE-1-CARBOXYLATE OXIDASE HOMOLOG 1-LIKE"/>
    <property type="match status" value="1"/>
</dbReference>
<dbReference type="Gene3D" id="2.60.120.330">
    <property type="entry name" value="B-lactam Antibiotic, Isopenicillin N Synthase, Chain"/>
    <property type="match status" value="1"/>
</dbReference>
<accession>A0A2G5CYT0</accession>
<dbReference type="InterPro" id="IPR005123">
    <property type="entry name" value="Oxoglu/Fe-dep_dioxygenase_dom"/>
</dbReference>
<evidence type="ECO:0000256" key="3">
    <source>
        <dbReference type="ARBA" id="ARBA00023002"/>
    </source>
</evidence>
<dbReference type="AlphaFoldDB" id="A0A2G5CYT0"/>
<organism evidence="7 8">
    <name type="scientific">Aquilegia coerulea</name>
    <name type="common">Rocky mountain columbine</name>
    <dbReference type="NCBI Taxonomy" id="218851"/>
    <lineage>
        <taxon>Eukaryota</taxon>
        <taxon>Viridiplantae</taxon>
        <taxon>Streptophyta</taxon>
        <taxon>Embryophyta</taxon>
        <taxon>Tracheophyta</taxon>
        <taxon>Spermatophyta</taxon>
        <taxon>Magnoliopsida</taxon>
        <taxon>Ranunculales</taxon>
        <taxon>Ranunculaceae</taxon>
        <taxon>Thalictroideae</taxon>
        <taxon>Aquilegia</taxon>
    </lineage>
</organism>
<dbReference type="SUPFAM" id="SSF51197">
    <property type="entry name" value="Clavaminate synthase-like"/>
    <property type="match status" value="1"/>
</dbReference>
<dbReference type="Proteomes" id="UP000230069">
    <property type="component" value="Unassembled WGS sequence"/>
</dbReference>
<reference evidence="7 8" key="1">
    <citation type="submission" date="2017-09" db="EMBL/GenBank/DDBJ databases">
        <title>WGS assembly of Aquilegia coerulea Goldsmith.</title>
        <authorList>
            <person name="Hodges S."/>
            <person name="Kramer E."/>
            <person name="Nordborg M."/>
            <person name="Tomkins J."/>
            <person name="Borevitz J."/>
            <person name="Derieg N."/>
            <person name="Yan J."/>
            <person name="Mihaltcheva S."/>
            <person name="Hayes R.D."/>
            <person name="Rokhsar D."/>
        </authorList>
    </citation>
    <scope>NUCLEOTIDE SEQUENCE [LARGE SCALE GENOMIC DNA]</scope>
    <source>
        <strain evidence="8">cv. Goldsmith</strain>
    </source>
</reference>
<keyword evidence="2 5" id="KW-0479">Metal-binding</keyword>
<keyword evidence="4 5" id="KW-0408">Iron</keyword>
<evidence type="ECO:0000256" key="2">
    <source>
        <dbReference type="ARBA" id="ARBA00022723"/>
    </source>
</evidence>
<evidence type="ECO:0000313" key="7">
    <source>
        <dbReference type="EMBL" id="PIA36435.1"/>
    </source>
</evidence>
<dbReference type="EMBL" id="KZ305051">
    <property type="protein sequence ID" value="PIA36432.1"/>
    <property type="molecule type" value="Genomic_DNA"/>
</dbReference>
<proteinExistence type="inferred from homology"/>
<feature type="domain" description="Fe2OG dioxygenase" evidence="6">
    <location>
        <begin position="216"/>
        <end position="321"/>
    </location>
</feature>
<dbReference type="Pfam" id="PF14226">
    <property type="entry name" value="DIOX_N"/>
    <property type="match status" value="1"/>
</dbReference>
<sequence length="369" mass="42022">MVISNEEVLSSTITSELEYNRADELKAFDDTKKGVKGLVDLGLKKIPNIFIRQPDELNQKSDELDQTDIQIPFIDLQGDHQEVIDKIMKASEEWGFFQVVNHGVPLSVLDEMTEGVIRFNEQDDEEKKKYHTRDRAKKVWYNSNFDLYVSKAANWRDTLTVNMIRSDPMNPEELPTACRDITIEYAKNITVLGDALFELLSEGLGLKPDHLKKMNCTESINILSHYYPACPEPELTLGITEHTDVVFLTILLQNDIGGLQVFHKNRWVDVHPTPGALVVNIGDLLQITSNDRLKSVEHRVLANHAGPRISVGCFLTTRFDVEAEPNGPIKELISESSPPVYRQFSNKEYVDYFFTQGHGGKRCLDRFKV</sequence>
<dbReference type="InterPro" id="IPR027443">
    <property type="entry name" value="IPNS-like_sf"/>
</dbReference>
<evidence type="ECO:0000256" key="5">
    <source>
        <dbReference type="RuleBase" id="RU003682"/>
    </source>
</evidence>
<keyword evidence="3 5" id="KW-0560">Oxidoreductase</keyword>
<gene>
    <name evidence="7" type="ORF">AQUCO_03400367v1</name>
</gene>
<dbReference type="GO" id="GO:0046872">
    <property type="term" value="F:metal ion binding"/>
    <property type="evidence" value="ECO:0007669"/>
    <property type="project" value="UniProtKB-KW"/>
</dbReference>
<evidence type="ECO:0000256" key="4">
    <source>
        <dbReference type="ARBA" id="ARBA00023004"/>
    </source>
</evidence>
<dbReference type="InterPro" id="IPR026992">
    <property type="entry name" value="DIOX_N"/>
</dbReference>
<keyword evidence="8" id="KW-1185">Reference proteome</keyword>
<dbReference type="PANTHER" id="PTHR10209">
    <property type="entry name" value="OXIDOREDUCTASE, 2OG-FE II OXYGENASE FAMILY PROTEIN"/>
    <property type="match status" value="1"/>
</dbReference>
<dbReference type="Pfam" id="PF03171">
    <property type="entry name" value="2OG-FeII_Oxy"/>
    <property type="match status" value="1"/>
</dbReference>
<dbReference type="EMBL" id="KZ305051">
    <property type="protein sequence ID" value="PIA36434.1"/>
    <property type="molecule type" value="Genomic_DNA"/>
</dbReference>
<name>A0A2G5CYT0_AQUCA</name>
<protein>
    <recommendedName>
        <fullName evidence="6">Fe2OG dioxygenase domain-containing protein</fullName>
    </recommendedName>
</protein>
<dbReference type="EMBL" id="KZ305051">
    <property type="protein sequence ID" value="PIA36431.1"/>
    <property type="molecule type" value="Genomic_DNA"/>
</dbReference>
<comment type="similarity">
    <text evidence="1 5">Belongs to the iron/ascorbate-dependent oxidoreductase family.</text>
</comment>